<evidence type="ECO:0000256" key="1">
    <source>
        <dbReference type="ARBA" id="ARBA00004651"/>
    </source>
</evidence>
<evidence type="ECO:0000256" key="2">
    <source>
        <dbReference type="ARBA" id="ARBA00022448"/>
    </source>
</evidence>
<feature type="transmembrane region" description="Helical" evidence="7">
    <location>
        <begin position="169"/>
        <end position="190"/>
    </location>
</feature>
<evidence type="ECO:0000256" key="4">
    <source>
        <dbReference type="ARBA" id="ARBA00022692"/>
    </source>
</evidence>
<accession>A0A1M5BH68</accession>
<dbReference type="AlphaFoldDB" id="A0A1M5BH68"/>
<evidence type="ECO:0000256" key="7">
    <source>
        <dbReference type="SAM" id="Phobius"/>
    </source>
</evidence>
<dbReference type="EMBL" id="FQVI01000027">
    <property type="protein sequence ID" value="SHF41821.1"/>
    <property type="molecule type" value="Genomic_DNA"/>
</dbReference>
<dbReference type="SUPFAM" id="SSF103473">
    <property type="entry name" value="MFS general substrate transporter"/>
    <property type="match status" value="1"/>
</dbReference>
<evidence type="ECO:0000313" key="9">
    <source>
        <dbReference type="EMBL" id="SHF41821.1"/>
    </source>
</evidence>
<evidence type="ECO:0000259" key="8">
    <source>
        <dbReference type="PROSITE" id="PS50850"/>
    </source>
</evidence>
<dbReference type="GO" id="GO:0022857">
    <property type="term" value="F:transmembrane transporter activity"/>
    <property type="evidence" value="ECO:0007669"/>
    <property type="project" value="InterPro"/>
</dbReference>
<feature type="transmembrane region" description="Helical" evidence="7">
    <location>
        <begin position="99"/>
        <end position="116"/>
    </location>
</feature>
<dbReference type="Pfam" id="PF07690">
    <property type="entry name" value="MFS_1"/>
    <property type="match status" value="1"/>
</dbReference>
<gene>
    <name evidence="9" type="ORF">SAMN02745158_03651</name>
</gene>
<evidence type="ECO:0000256" key="6">
    <source>
        <dbReference type="ARBA" id="ARBA00023136"/>
    </source>
</evidence>
<feature type="transmembrane region" description="Helical" evidence="7">
    <location>
        <begin position="350"/>
        <end position="373"/>
    </location>
</feature>
<reference evidence="9 10" key="1">
    <citation type="submission" date="2016-11" db="EMBL/GenBank/DDBJ databases">
        <authorList>
            <person name="Jaros S."/>
            <person name="Januszkiewicz K."/>
            <person name="Wedrychowicz H."/>
        </authorList>
    </citation>
    <scope>NUCLEOTIDE SEQUENCE [LARGE SCALE GENOMIC DNA]</scope>
    <source>
        <strain evidence="9 10">DSM 17459</strain>
    </source>
</reference>
<dbReference type="InterPro" id="IPR011701">
    <property type="entry name" value="MFS"/>
</dbReference>
<keyword evidence="3" id="KW-1003">Cell membrane</keyword>
<feature type="domain" description="Major facilitator superfamily (MFS) profile" evidence="8">
    <location>
        <begin position="1"/>
        <end position="408"/>
    </location>
</feature>
<dbReference type="InterPro" id="IPR036259">
    <property type="entry name" value="MFS_trans_sf"/>
</dbReference>
<dbReference type="Gene3D" id="1.20.1250.20">
    <property type="entry name" value="MFS general substrate transporter like domains"/>
    <property type="match status" value="2"/>
</dbReference>
<feature type="transmembrane region" description="Helical" evidence="7">
    <location>
        <begin position="216"/>
        <end position="236"/>
    </location>
</feature>
<feature type="transmembrane region" description="Helical" evidence="7">
    <location>
        <begin position="385"/>
        <end position="405"/>
    </location>
</feature>
<dbReference type="OrthoDB" id="9773404at2"/>
<dbReference type="RefSeq" id="WP_072854212.1">
    <property type="nucleotide sequence ID" value="NZ_FQVI01000027.1"/>
</dbReference>
<comment type="subcellular location">
    <subcellularLocation>
        <location evidence="1">Cell membrane</location>
        <topology evidence="1">Multi-pass membrane protein</topology>
    </subcellularLocation>
</comment>
<dbReference type="GO" id="GO:0005886">
    <property type="term" value="C:plasma membrane"/>
    <property type="evidence" value="ECO:0007669"/>
    <property type="project" value="UniProtKB-SubCell"/>
</dbReference>
<proteinExistence type="predicted"/>
<dbReference type="PANTHER" id="PTHR23517">
    <property type="entry name" value="RESISTANCE PROTEIN MDTM, PUTATIVE-RELATED-RELATED"/>
    <property type="match status" value="1"/>
</dbReference>
<protein>
    <submittedName>
        <fullName evidence="9">Sugar phosphate permease</fullName>
    </submittedName>
</protein>
<organism evidence="9 10">
    <name type="scientific">Lactonifactor longoviformis DSM 17459</name>
    <dbReference type="NCBI Taxonomy" id="1122155"/>
    <lineage>
        <taxon>Bacteria</taxon>
        <taxon>Bacillati</taxon>
        <taxon>Bacillota</taxon>
        <taxon>Clostridia</taxon>
        <taxon>Eubacteriales</taxon>
        <taxon>Clostridiaceae</taxon>
        <taxon>Lactonifactor</taxon>
    </lineage>
</organism>
<evidence type="ECO:0000256" key="3">
    <source>
        <dbReference type="ARBA" id="ARBA00022475"/>
    </source>
</evidence>
<feature type="transmembrane region" description="Helical" evidence="7">
    <location>
        <begin position="137"/>
        <end position="157"/>
    </location>
</feature>
<keyword evidence="5 7" id="KW-1133">Transmembrane helix</keyword>
<keyword evidence="4 7" id="KW-0812">Transmembrane</keyword>
<dbReference type="Proteomes" id="UP000184245">
    <property type="component" value="Unassembled WGS sequence"/>
</dbReference>
<feature type="transmembrane region" description="Helical" evidence="7">
    <location>
        <begin position="47"/>
        <end position="64"/>
    </location>
</feature>
<dbReference type="InterPro" id="IPR050171">
    <property type="entry name" value="MFS_Transporters"/>
</dbReference>
<dbReference type="PROSITE" id="PS50850">
    <property type="entry name" value="MFS"/>
    <property type="match status" value="1"/>
</dbReference>
<feature type="transmembrane region" description="Helical" evidence="7">
    <location>
        <begin position="7"/>
        <end position="27"/>
    </location>
</feature>
<evidence type="ECO:0000256" key="5">
    <source>
        <dbReference type="ARBA" id="ARBA00022989"/>
    </source>
</evidence>
<name>A0A1M5BH68_9CLOT</name>
<dbReference type="InterPro" id="IPR020846">
    <property type="entry name" value="MFS_dom"/>
</dbReference>
<feature type="transmembrane region" description="Helical" evidence="7">
    <location>
        <begin position="316"/>
        <end position="338"/>
    </location>
</feature>
<evidence type="ECO:0000313" key="10">
    <source>
        <dbReference type="Proteomes" id="UP000184245"/>
    </source>
</evidence>
<sequence>MNSKLRKYLTVAALGLAGGAIYFLPYIKYVYYDAQVAAMGISNTQTGILLTMYTIGNMILYIPGGILADKISPKKALVVSLLATAGLCYIYAFTFDYKIALVIWLGLSFSTAFIFWSSLMKAVRIIGTEEEQGFMYGLYYACNGLAGALTQSLSLFAYNTAKDEIVTGFFRAVVTGGTVAVVAAVLLMFLMDSKAGAHTASEGEDSKFKMGDVGKLLKNPIVWIASITIFCAYGIFANTSFFTPYLTEVKGMSASSSGAITIIRSYVLLLLSPVGGLIADKVFKSTAKWLTCALVILAALFAGVLLLPSGMSPTAVSLYTLIPGAFAMMMYGVIFSIMSEAGIPRMMTGTAIGIASIIGYMPDSIYSTMFGSWLDKYGADGYTRIFGFLAASAIVGAILAMYIYIRNKKNQKSASAE</sequence>
<dbReference type="PANTHER" id="PTHR23517:SF3">
    <property type="entry name" value="INTEGRAL MEMBRANE TRANSPORT PROTEIN"/>
    <property type="match status" value="1"/>
</dbReference>
<keyword evidence="6 7" id="KW-0472">Membrane</keyword>
<dbReference type="CDD" id="cd06174">
    <property type="entry name" value="MFS"/>
    <property type="match status" value="1"/>
</dbReference>
<dbReference type="STRING" id="1122155.SAMN02745158_03651"/>
<keyword evidence="2" id="KW-0813">Transport</keyword>
<feature type="transmembrane region" description="Helical" evidence="7">
    <location>
        <begin position="76"/>
        <end position="93"/>
    </location>
</feature>
<keyword evidence="10" id="KW-1185">Reference proteome</keyword>
<feature type="transmembrane region" description="Helical" evidence="7">
    <location>
        <begin position="290"/>
        <end position="310"/>
    </location>
</feature>